<evidence type="ECO:0000313" key="2">
    <source>
        <dbReference type="EMBL" id="CAG6732663.1"/>
    </source>
</evidence>
<feature type="transmembrane region" description="Helical" evidence="1">
    <location>
        <begin position="96"/>
        <end position="113"/>
    </location>
</feature>
<organism evidence="2">
    <name type="scientific">Cacopsylla melanoneura</name>
    <dbReference type="NCBI Taxonomy" id="428564"/>
    <lineage>
        <taxon>Eukaryota</taxon>
        <taxon>Metazoa</taxon>
        <taxon>Ecdysozoa</taxon>
        <taxon>Arthropoda</taxon>
        <taxon>Hexapoda</taxon>
        <taxon>Insecta</taxon>
        <taxon>Pterygota</taxon>
        <taxon>Neoptera</taxon>
        <taxon>Paraneoptera</taxon>
        <taxon>Hemiptera</taxon>
        <taxon>Sternorrhyncha</taxon>
        <taxon>Psylloidea</taxon>
        <taxon>Psyllidae</taxon>
        <taxon>Psyllinae</taxon>
        <taxon>Cacopsylla</taxon>
    </lineage>
</organism>
<name>A0A8D8YPX2_9HEMI</name>
<keyword evidence="1" id="KW-1133">Transmembrane helix</keyword>
<keyword evidence="1" id="KW-0812">Transmembrane</keyword>
<dbReference type="EMBL" id="HBUF01387530">
    <property type="protein sequence ID" value="CAG6732663.1"/>
    <property type="molecule type" value="Transcribed_RNA"/>
</dbReference>
<feature type="transmembrane region" description="Helical" evidence="1">
    <location>
        <begin position="54"/>
        <end position="76"/>
    </location>
</feature>
<dbReference type="AlphaFoldDB" id="A0A8D8YPX2"/>
<reference evidence="2" key="1">
    <citation type="submission" date="2021-05" db="EMBL/GenBank/DDBJ databases">
        <authorList>
            <person name="Alioto T."/>
            <person name="Alioto T."/>
            <person name="Gomez Garrido J."/>
        </authorList>
    </citation>
    <scope>NUCLEOTIDE SEQUENCE</scope>
</reference>
<keyword evidence="1" id="KW-0472">Membrane</keyword>
<proteinExistence type="predicted"/>
<evidence type="ECO:0000256" key="1">
    <source>
        <dbReference type="SAM" id="Phobius"/>
    </source>
</evidence>
<accession>A0A8D8YPX2</accession>
<protein>
    <submittedName>
        <fullName evidence="2">Uncharacterized protein</fullName>
    </submittedName>
</protein>
<sequence length="114" mass="12591">MISIPFGSLVQIVQSRFLGIFHKFPHHPSCFPPSPLVSTPAPTLDRPLSLSFSAIMTLISDILLLMFCCCITLGVLLRMTFIFPPTLASLVSHLHTVLYIVTIIIADIIIIMLT</sequence>